<reference evidence="1 2" key="1">
    <citation type="submission" date="2020-11" db="EMBL/GenBank/DDBJ databases">
        <title>Complete and Circularized Genome Assembly of a human isolate of Vibrio navarrensis biotype pommerensis with MiSeq and MinION Sequence Data.</title>
        <authorList>
            <person name="Schwartz K."/>
            <person name="Borowiak M."/>
            <person name="Deneke C."/>
            <person name="Balau V."/>
            <person name="Metelmann C."/>
            <person name="Strauch E."/>
        </authorList>
    </citation>
    <scope>NUCLEOTIDE SEQUENCE [LARGE SCALE GENOMIC DNA]</scope>
    <source>
        <strain evidence="1 2">20-VB00237</strain>
    </source>
</reference>
<dbReference type="Proteomes" id="UP000594435">
    <property type="component" value="Chromosome 1"/>
</dbReference>
<dbReference type="PIRSF" id="PIRSF029958">
    <property type="entry name" value="Necrosis-inducing_protein"/>
    <property type="match status" value="1"/>
</dbReference>
<organism evidence="1 2">
    <name type="scientific">Vibrio navarrensis</name>
    <dbReference type="NCBI Taxonomy" id="29495"/>
    <lineage>
        <taxon>Bacteria</taxon>
        <taxon>Pseudomonadati</taxon>
        <taxon>Pseudomonadota</taxon>
        <taxon>Gammaproteobacteria</taxon>
        <taxon>Vibrionales</taxon>
        <taxon>Vibrionaceae</taxon>
        <taxon>Vibrio</taxon>
    </lineage>
</organism>
<proteinExistence type="predicted"/>
<protein>
    <submittedName>
        <fullName evidence="1">NPP1 family protein</fullName>
    </submittedName>
</protein>
<dbReference type="InterPro" id="IPR008701">
    <property type="entry name" value="NPP1"/>
</dbReference>
<dbReference type="PANTHER" id="PTHR33657:SF6">
    <property type="entry name" value="SECRETED PROTEIN"/>
    <property type="match status" value="1"/>
</dbReference>
<dbReference type="AlphaFoldDB" id="A0AAJ4LTV8"/>
<evidence type="ECO:0000313" key="1">
    <source>
        <dbReference type="EMBL" id="QPL52929.1"/>
    </source>
</evidence>
<dbReference type="EMBL" id="CP065217">
    <property type="protein sequence ID" value="QPL52929.1"/>
    <property type="molecule type" value="Genomic_DNA"/>
</dbReference>
<evidence type="ECO:0000313" key="2">
    <source>
        <dbReference type="Proteomes" id="UP000594435"/>
    </source>
</evidence>
<dbReference type="Pfam" id="PF05630">
    <property type="entry name" value="NPP1"/>
    <property type="match status" value="1"/>
</dbReference>
<sequence length="261" mass="29632">MKKTLYFLLLNTTILPVHSEVFTHLEQALPTKVNIKGQEPMFDFDNDSCYPSAGISKYGQQNRGLNVTGGITTGCRARDFLSSSNTLHRYACLDSQGNSYCGHFYSLYFEKDQVTAYRDLFGHRHDWEHVAIWTKNGVITHASYSAHGKLNTKPITQTAREGDHVKFVYHKDGVGTHAFRFARQSETAENGYGYWVTPIITTWSQMKGNGISNSSMRQLLNDFDYGKATIPMKDVNFMTNLNKGKPYGYPSFTKYSIERAD</sequence>
<name>A0AAJ4LTV8_9VIBR</name>
<dbReference type="RefSeq" id="WP_337970766.1">
    <property type="nucleotide sequence ID" value="NZ_CP065217.1"/>
</dbReference>
<gene>
    <name evidence="1" type="ORF">I3X05_13105</name>
</gene>
<dbReference type="PANTHER" id="PTHR33657">
    <property type="entry name" value="DOMAIN PROTEIN, PUTATIVE (AFU_ORTHOLOGUE AFUA_5G00600)-RELATED"/>
    <property type="match status" value="1"/>
</dbReference>
<accession>A0AAJ4LTV8</accession>